<reference evidence="11 12" key="1">
    <citation type="submission" date="2018-09" db="EMBL/GenBank/DDBJ databases">
        <title>Characterization of the phylogenetic diversity of five novel species belonging to the genus Bifidobacterium.</title>
        <authorList>
            <person name="Lugli G.A."/>
            <person name="Duranti S."/>
            <person name="Milani C."/>
        </authorList>
    </citation>
    <scope>NUCLEOTIDE SEQUENCE [LARGE SCALE GENOMIC DNA]</scope>
    <source>
        <strain evidence="11 12">2033B</strain>
    </source>
</reference>
<feature type="transmembrane region" description="Helical" evidence="10">
    <location>
        <begin position="64"/>
        <end position="83"/>
    </location>
</feature>
<evidence type="ECO:0000256" key="4">
    <source>
        <dbReference type="ARBA" id="ARBA00022989"/>
    </source>
</evidence>
<keyword evidence="5 10" id="KW-0472">Membrane</keyword>
<feature type="transmembrane region" description="Helical" evidence="10">
    <location>
        <begin position="35"/>
        <end position="57"/>
    </location>
</feature>
<dbReference type="Proteomes" id="UP000287470">
    <property type="component" value="Unassembled WGS sequence"/>
</dbReference>
<keyword evidence="3 10" id="KW-0812">Transmembrane</keyword>
<protein>
    <recommendedName>
        <fullName evidence="10">Fluoride-specific ion channel FluC</fullName>
    </recommendedName>
</protein>
<feature type="binding site" evidence="10">
    <location>
        <position position="77"/>
    </location>
    <ligand>
        <name>Na(+)</name>
        <dbReference type="ChEBI" id="CHEBI:29101"/>
        <note>structural</note>
    </ligand>
</feature>
<feature type="transmembrane region" description="Helical" evidence="10">
    <location>
        <begin position="98"/>
        <end position="122"/>
    </location>
</feature>
<dbReference type="OrthoDB" id="5148600at2"/>
<comment type="subcellular location">
    <subcellularLocation>
        <location evidence="1 10">Cell membrane</location>
        <topology evidence="1 10">Multi-pass membrane protein</topology>
    </subcellularLocation>
</comment>
<keyword evidence="10" id="KW-0813">Transport</keyword>
<dbReference type="GO" id="GO:0062054">
    <property type="term" value="F:fluoride channel activity"/>
    <property type="evidence" value="ECO:0007669"/>
    <property type="project" value="UniProtKB-UniRule"/>
</dbReference>
<comment type="catalytic activity">
    <reaction evidence="8">
        <text>fluoride(in) = fluoride(out)</text>
        <dbReference type="Rhea" id="RHEA:76159"/>
        <dbReference type="ChEBI" id="CHEBI:17051"/>
    </reaction>
    <physiologicalReaction direction="left-to-right" evidence="8">
        <dbReference type="Rhea" id="RHEA:76160"/>
    </physiologicalReaction>
</comment>
<evidence type="ECO:0000256" key="9">
    <source>
        <dbReference type="ARBA" id="ARBA00049940"/>
    </source>
</evidence>
<evidence type="ECO:0000256" key="7">
    <source>
        <dbReference type="ARBA" id="ARBA00035120"/>
    </source>
</evidence>
<evidence type="ECO:0000313" key="12">
    <source>
        <dbReference type="Proteomes" id="UP000287470"/>
    </source>
</evidence>
<keyword evidence="4 10" id="KW-1133">Transmembrane helix</keyword>
<evidence type="ECO:0000256" key="5">
    <source>
        <dbReference type="ARBA" id="ARBA00023136"/>
    </source>
</evidence>
<dbReference type="EMBL" id="QXGK01000019">
    <property type="protein sequence ID" value="RSX54449.1"/>
    <property type="molecule type" value="Genomic_DNA"/>
</dbReference>
<evidence type="ECO:0000256" key="10">
    <source>
        <dbReference type="HAMAP-Rule" id="MF_00454"/>
    </source>
</evidence>
<keyword evidence="2 10" id="KW-1003">Cell membrane</keyword>
<feature type="binding site" evidence="10">
    <location>
        <position position="74"/>
    </location>
    <ligand>
        <name>Na(+)</name>
        <dbReference type="ChEBI" id="CHEBI:29101"/>
        <note>structural</note>
    </ligand>
</feature>
<dbReference type="InterPro" id="IPR003691">
    <property type="entry name" value="FluC"/>
</dbReference>
<evidence type="ECO:0000256" key="8">
    <source>
        <dbReference type="ARBA" id="ARBA00035585"/>
    </source>
</evidence>
<organism evidence="11 12">
    <name type="scientific">Bifidobacterium samirii</name>
    <dbReference type="NCBI Taxonomy" id="2306974"/>
    <lineage>
        <taxon>Bacteria</taxon>
        <taxon>Bacillati</taxon>
        <taxon>Actinomycetota</taxon>
        <taxon>Actinomycetes</taxon>
        <taxon>Bifidobacteriales</taxon>
        <taxon>Bifidobacteriaceae</taxon>
        <taxon>Bifidobacterium</taxon>
    </lineage>
</organism>
<comment type="caution">
    <text evidence="11">The sequence shown here is derived from an EMBL/GenBank/DDBJ whole genome shotgun (WGS) entry which is preliminary data.</text>
</comment>
<comment type="similarity">
    <text evidence="7 10">Belongs to the fluoride channel Fluc/FEX (TC 1.A.43) family.</text>
</comment>
<evidence type="ECO:0000256" key="2">
    <source>
        <dbReference type="ARBA" id="ARBA00022475"/>
    </source>
</evidence>
<keyword evidence="10" id="KW-0479">Metal-binding</keyword>
<dbReference type="HAMAP" id="MF_00454">
    <property type="entry name" value="FluC"/>
    <property type="match status" value="1"/>
</dbReference>
<evidence type="ECO:0000256" key="3">
    <source>
        <dbReference type="ARBA" id="ARBA00022692"/>
    </source>
</evidence>
<keyword evidence="10" id="KW-0915">Sodium</keyword>
<keyword evidence="12" id="KW-1185">Reference proteome</keyword>
<keyword evidence="6 10" id="KW-0407">Ion channel</keyword>
<dbReference type="GO" id="GO:0005886">
    <property type="term" value="C:plasma membrane"/>
    <property type="evidence" value="ECO:0007669"/>
    <property type="project" value="UniProtKB-SubCell"/>
</dbReference>
<evidence type="ECO:0000256" key="1">
    <source>
        <dbReference type="ARBA" id="ARBA00004651"/>
    </source>
</evidence>
<accession>A0A430FNQ4</accession>
<dbReference type="PANTHER" id="PTHR28259">
    <property type="entry name" value="FLUORIDE EXPORT PROTEIN 1-RELATED"/>
    <property type="match status" value="1"/>
</dbReference>
<dbReference type="AlphaFoldDB" id="A0A430FNQ4"/>
<comment type="activity regulation">
    <text evidence="10">Na(+) is not transported, but it plays an essential structural role and its presence is essential for fluoride channel function.</text>
</comment>
<dbReference type="GO" id="GO:0046872">
    <property type="term" value="F:metal ion binding"/>
    <property type="evidence" value="ECO:0007669"/>
    <property type="project" value="UniProtKB-KW"/>
</dbReference>
<evidence type="ECO:0000313" key="11">
    <source>
        <dbReference type="EMBL" id="RSX54449.1"/>
    </source>
</evidence>
<dbReference type="PANTHER" id="PTHR28259:SF1">
    <property type="entry name" value="FLUORIDE EXPORT PROTEIN 1-RELATED"/>
    <property type="match status" value="1"/>
</dbReference>
<dbReference type="Pfam" id="PF02537">
    <property type="entry name" value="CRCB"/>
    <property type="match status" value="1"/>
</dbReference>
<name>A0A430FNQ4_9BIFI</name>
<sequence length="124" mass="13285">MMMFLLVSACGGLGAVTRFVFNTSIQQVWKRGFPLATFVINLIATFCAGIAAAAFAFHTVDHGTYLLFVTGFLGGFSTFSTAINEIVSLARDGRRRLAALYCALTIVVPLLCVAAGWSLIALTR</sequence>
<comment type="function">
    <text evidence="9 10">Fluoride-specific ion channel. Important for reducing fluoride concentration in the cell, thus reducing its toxicity.</text>
</comment>
<keyword evidence="10" id="KW-0406">Ion transport</keyword>
<proteinExistence type="inferred from homology"/>
<evidence type="ECO:0000256" key="6">
    <source>
        <dbReference type="ARBA" id="ARBA00023303"/>
    </source>
</evidence>
<gene>
    <name evidence="10" type="primary">fluC</name>
    <name evidence="10" type="synonym">crcB</name>
    <name evidence="11" type="ORF">D2E24_1649</name>
</gene>
<dbReference type="GO" id="GO:0140114">
    <property type="term" value="P:cellular detoxification of fluoride"/>
    <property type="evidence" value="ECO:0007669"/>
    <property type="project" value="UniProtKB-UniRule"/>
</dbReference>